<dbReference type="PROSITE" id="PS00857">
    <property type="entry name" value="PREPHENATE_DEHYDR_1"/>
    <property type="match status" value="1"/>
</dbReference>
<comment type="pathway">
    <text evidence="5">Metabolic intermediate biosynthesis; prephenate biosynthesis; prephenate from chorismate: step 1/1.</text>
</comment>
<evidence type="ECO:0000256" key="17">
    <source>
        <dbReference type="ARBA" id="ARBA00031520"/>
    </source>
</evidence>
<keyword evidence="11" id="KW-0057">Aromatic amino acid biosynthesis</keyword>
<dbReference type="InterPro" id="IPR001086">
    <property type="entry name" value="Preph_deHydtase"/>
</dbReference>
<sequence length="363" mass="40401">MARRRQNAGLARTRRAIDTLDDEILKLLTRRAEHAQAIARHKQGDPGGSVYRPEREAQILRKVRTRNRGPLRNDNLTRIYREIVSSCRALEQDLSVAYLGPSGTFTEEAALKHFGHAVRTRPLAAIDEVFREVESGNASYGVVPVENSTEGVINHTLDMFMASPLKICGEIELPIHHHLLARQARPRKAKRVVSHQQSLAQCREWLDANLPGIDRQAVSSNAEAARLASRDATLLAIAGETAAQRYGLTSLAANIEDQPDNTTRFLVIGPHSAEPSGHDKTSLLLSGRNRPGSLSRLLAPLARRGINMTRIESRPSRASRWEYVFFIDLDGHAKDRKLKLALADLEKEAAFMKWLGSYPRAIG</sequence>
<reference evidence="23 24" key="1">
    <citation type="journal article" date="2016" name="Nat. Commun.">
        <title>Thousands of microbial genomes shed light on interconnected biogeochemical processes in an aquifer system.</title>
        <authorList>
            <person name="Anantharaman K."/>
            <person name="Brown C.T."/>
            <person name="Hug L.A."/>
            <person name="Sharon I."/>
            <person name="Castelle C.J."/>
            <person name="Probst A.J."/>
            <person name="Thomas B.C."/>
            <person name="Singh A."/>
            <person name="Wilkins M.J."/>
            <person name="Karaoz U."/>
            <person name="Brodie E.L."/>
            <person name="Williams K.H."/>
            <person name="Hubbard S.S."/>
            <person name="Banfield J.F."/>
        </authorList>
    </citation>
    <scope>NUCLEOTIDE SEQUENCE [LARGE SCALE GENOMIC DNA]</scope>
</reference>
<protein>
    <recommendedName>
        <fullName evidence="8">Bifunctional chorismate mutase/prephenate dehydratase</fullName>
        <ecNumber evidence="7">4.2.1.51</ecNumber>
        <ecNumber evidence="6">5.4.99.5</ecNumber>
    </recommendedName>
    <alternativeName>
        <fullName evidence="17">Chorismate mutase-prephenate dehydratase</fullName>
    </alternativeName>
    <alternativeName>
        <fullName evidence="16">p-protein</fullName>
    </alternativeName>
</protein>
<dbReference type="CDD" id="cd13630">
    <property type="entry name" value="PBP2_PDT_1"/>
    <property type="match status" value="1"/>
</dbReference>
<evidence type="ECO:0000256" key="3">
    <source>
        <dbReference type="ARBA" id="ARBA00004496"/>
    </source>
</evidence>
<comment type="function">
    <text evidence="2">Catalyzes the Claisen rearrangement of chorismate to prephenate and the decarboxylation/dehydration of prephenate to phenylpyruvate.</text>
</comment>
<dbReference type="UniPathway" id="UPA00121">
    <property type="reaction ID" value="UER00345"/>
</dbReference>
<evidence type="ECO:0000259" key="22">
    <source>
        <dbReference type="PROSITE" id="PS51671"/>
    </source>
</evidence>
<dbReference type="InterPro" id="IPR036979">
    <property type="entry name" value="CM_dom_sf"/>
</dbReference>
<accession>A0A1F6T7W9</accession>
<name>A0A1F6T7W9_9PROT</name>
<dbReference type="Pfam" id="PF01817">
    <property type="entry name" value="CM_2"/>
    <property type="match status" value="1"/>
</dbReference>
<feature type="domain" description="ACT" evidence="22">
    <location>
        <begin position="282"/>
        <end position="359"/>
    </location>
</feature>
<organism evidence="23 24">
    <name type="scientific">Candidatus Muproteobacteria bacterium RBG_16_62_13</name>
    <dbReference type="NCBI Taxonomy" id="1817756"/>
    <lineage>
        <taxon>Bacteria</taxon>
        <taxon>Pseudomonadati</taxon>
        <taxon>Pseudomonadota</taxon>
        <taxon>Candidatus Muproteobacteria</taxon>
    </lineage>
</organism>
<dbReference type="InterPro" id="IPR008242">
    <property type="entry name" value="Chor_mutase/pphenate_deHydtase"/>
</dbReference>
<dbReference type="AlphaFoldDB" id="A0A1F6T7W9"/>
<evidence type="ECO:0000256" key="18">
    <source>
        <dbReference type="ARBA" id="ARBA00047848"/>
    </source>
</evidence>
<dbReference type="NCBIfam" id="TIGR01807">
    <property type="entry name" value="CM_P2"/>
    <property type="match status" value="1"/>
</dbReference>
<evidence type="ECO:0000256" key="4">
    <source>
        <dbReference type="ARBA" id="ARBA00004741"/>
    </source>
</evidence>
<comment type="pathway">
    <text evidence="4">Amino-acid biosynthesis; L-phenylalanine biosynthesis; phenylpyruvate from prephenate: step 1/1.</text>
</comment>
<evidence type="ECO:0000259" key="21">
    <source>
        <dbReference type="PROSITE" id="PS51171"/>
    </source>
</evidence>
<gene>
    <name evidence="23" type="ORF">A2140_02475</name>
</gene>
<dbReference type="PANTHER" id="PTHR21022:SF19">
    <property type="entry name" value="PREPHENATE DEHYDRATASE-RELATED"/>
    <property type="match status" value="1"/>
</dbReference>
<dbReference type="FunFam" id="3.30.70.260:FF:000012">
    <property type="entry name" value="Prephenate dehydratase"/>
    <property type="match status" value="1"/>
</dbReference>
<keyword evidence="15" id="KW-0511">Multifunctional enzyme</keyword>
<dbReference type="PROSITE" id="PS00858">
    <property type="entry name" value="PREPHENATE_DEHYDR_2"/>
    <property type="match status" value="1"/>
</dbReference>
<evidence type="ECO:0000256" key="7">
    <source>
        <dbReference type="ARBA" id="ARBA00013147"/>
    </source>
</evidence>
<evidence type="ECO:0000256" key="8">
    <source>
        <dbReference type="ARBA" id="ARBA00014401"/>
    </source>
</evidence>
<dbReference type="InterPro" id="IPR018528">
    <property type="entry name" value="Preph_deHydtase_CS"/>
</dbReference>
<dbReference type="PROSITE" id="PS51168">
    <property type="entry name" value="CHORISMATE_MUT_2"/>
    <property type="match status" value="1"/>
</dbReference>
<comment type="catalytic activity">
    <reaction evidence="18">
        <text>prephenate + H(+) = 3-phenylpyruvate + CO2 + H2O</text>
        <dbReference type="Rhea" id="RHEA:21648"/>
        <dbReference type="ChEBI" id="CHEBI:15377"/>
        <dbReference type="ChEBI" id="CHEBI:15378"/>
        <dbReference type="ChEBI" id="CHEBI:16526"/>
        <dbReference type="ChEBI" id="CHEBI:18005"/>
        <dbReference type="ChEBI" id="CHEBI:29934"/>
        <dbReference type="EC" id="4.2.1.51"/>
    </reaction>
</comment>
<evidence type="ECO:0000259" key="20">
    <source>
        <dbReference type="PROSITE" id="PS51168"/>
    </source>
</evidence>
<dbReference type="UniPathway" id="UPA00120">
    <property type="reaction ID" value="UER00203"/>
</dbReference>
<keyword evidence="14" id="KW-0456">Lyase</keyword>
<evidence type="ECO:0000256" key="12">
    <source>
        <dbReference type="ARBA" id="ARBA00023222"/>
    </source>
</evidence>
<evidence type="ECO:0000313" key="24">
    <source>
        <dbReference type="Proteomes" id="UP000178379"/>
    </source>
</evidence>
<comment type="catalytic activity">
    <reaction evidence="1">
        <text>chorismate = prephenate</text>
        <dbReference type="Rhea" id="RHEA:13897"/>
        <dbReference type="ChEBI" id="CHEBI:29748"/>
        <dbReference type="ChEBI" id="CHEBI:29934"/>
        <dbReference type="EC" id="5.4.99.5"/>
    </reaction>
</comment>
<dbReference type="InterPro" id="IPR002912">
    <property type="entry name" value="ACT_dom"/>
</dbReference>
<evidence type="ECO:0000256" key="16">
    <source>
        <dbReference type="ARBA" id="ARBA00031175"/>
    </source>
</evidence>
<dbReference type="GO" id="GO:0046417">
    <property type="term" value="P:chorismate metabolic process"/>
    <property type="evidence" value="ECO:0007669"/>
    <property type="project" value="InterPro"/>
</dbReference>
<feature type="site" description="Essential for prephenate dehydratase activity" evidence="19">
    <location>
        <position position="263"/>
    </location>
</feature>
<dbReference type="Pfam" id="PF00800">
    <property type="entry name" value="PDT"/>
    <property type="match status" value="1"/>
</dbReference>
<evidence type="ECO:0000256" key="9">
    <source>
        <dbReference type="ARBA" id="ARBA00022490"/>
    </source>
</evidence>
<dbReference type="EC" id="4.2.1.51" evidence="7"/>
<keyword evidence="9" id="KW-0963">Cytoplasm</keyword>
<evidence type="ECO:0000256" key="2">
    <source>
        <dbReference type="ARBA" id="ARBA00002364"/>
    </source>
</evidence>
<evidence type="ECO:0000256" key="5">
    <source>
        <dbReference type="ARBA" id="ARBA00004817"/>
    </source>
</evidence>
<keyword evidence="10" id="KW-0028">Amino-acid biosynthesis</keyword>
<dbReference type="InterPro" id="IPR036263">
    <property type="entry name" value="Chorismate_II_sf"/>
</dbReference>
<evidence type="ECO:0000256" key="15">
    <source>
        <dbReference type="ARBA" id="ARBA00023268"/>
    </source>
</evidence>
<evidence type="ECO:0000256" key="1">
    <source>
        <dbReference type="ARBA" id="ARBA00000824"/>
    </source>
</evidence>
<dbReference type="GO" id="GO:0005737">
    <property type="term" value="C:cytoplasm"/>
    <property type="evidence" value="ECO:0007669"/>
    <property type="project" value="UniProtKB-SubCell"/>
</dbReference>
<comment type="subcellular location">
    <subcellularLocation>
        <location evidence="3">Cytoplasm</location>
    </subcellularLocation>
</comment>
<dbReference type="STRING" id="1817756.A2140_02475"/>
<dbReference type="SUPFAM" id="SSF48600">
    <property type="entry name" value="Chorismate mutase II"/>
    <property type="match status" value="1"/>
</dbReference>
<dbReference type="GO" id="GO:0004106">
    <property type="term" value="F:chorismate mutase activity"/>
    <property type="evidence" value="ECO:0007669"/>
    <property type="project" value="UniProtKB-EC"/>
</dbReference>
<dbReference type="Proteomes" id="UP000178379">
    <property type="component" value="Unassembled WGS sequence"/>
</dbReference>
<dbReference type="CDD" id="cd04905">
    <property type="entry name" value="ACT_CM-PDT"/>
    <property type="match status" value="1"/>
</dbReference>
<dbReference type="SMART" id="SM00830">
    <property type="entry name" value="CM_2"/>
    <property type="match status" value="1"/>
</dbReference>
<dbReference type="FunFam" id="3.40.190.10:FF:000034">
    <property type="entry name" value="Chorismate mutase/prephenate dehydratase"/>
    <property type="match status" value="1"/>
</dbReference>
<evidence type="ECO:0000256" key="10">
    <source>
        <dbReference type="ARBA" id="ARBA00022605"/>
    </source>
</evidence>
<dbReference type="EC" id="5.4.99.5" evidence="6"/>
<evidence type="ECO:0000256" key="14">
    <source>
        <dbReference type="ARBA" id="ARBA00023239"/>
    </source>
</evidence>
<proteinExistence type="predicted"/>
<dbReference type="InterPro" id="IPR010957">
    <property type="entry name" value="G/b/e-P-prot_chorismate_mutase"/>
</dbReference>
<keyword evidence="12" id="KW-0584">Phenylalanine biosynthesis</keyword>
<evidence type="ECO:0000256" key="19">
    <source>
        <dbReference type="PIRSR" id="PIRSR001500-2"/>
    </source>
</evidence>
<dbReference type="PIRSF" id="PIRSF001500">
    <property type="entry name" value="Chor_mut_pdt_Ppr"/>
    <property type="match status" value="1"/>
</dbReference>
<dbReference type="GO" id="GO:0009094">
    <property type="term" value="P:L-phenylalanine biosynthetic process"/>
    <property type="evidence" value="ECO:0007669"/>
    <property type="project" value="UniProtKB-UniPathway"/>
</dbReference>
<dbReference type="Gene3D" id="3.30.70.260">
    <property type="match status" value="1"/>
</dbReference>
<dbReference type="PROSITE" id="PS51671">
    <property type="entry name" value="ACT"/>
    <property type="match status" value="1"/>
</dbReference>
<evidence type="ECO:0000256" key="11">
    <source>
        <dbReference type="ARBA" id="ARBA00023141"/>
    </source>
</evidence>
<evidence type="ECO:0000256" key="13">
    <source>
        <dbReference type="ARBA" id="ARBA00023235"/>
    </source>
</evidence>
<dbReference type="Gene3D" id="1.20.59.10">
    <property type="entry name" value="Chorismate mutase"/>
    <property type="match status" value="1"/>
</dbReference>
<dbReference type="PROSITE" id="PS51171">
    <property type="entry name" value="PREPHENATE_DEHYDR_3"/>
    <property type="match status" value="1"/>
</dbReference>
<keyword evidence="13" id="KW-0413">Isomerase</keyword>
<dbReference type="Gene3D" id="3.40.190.10">
    <property type="entry name" value="Periplasmic binding protein-like II"/>
    <property type="match status" value="2"/>
</dbReference>
<dbReference type="SUPFAM" id="SSF53850">
    <property type="entry name" value="Periplasmic binding protein-like II"/>
    <property type="match status" value="1"/>
</dbReference>
<dbReference type="Pfam" id="PF01842">
    <property type="entry name" value="ACT"/>
    <property type="match status" value="1"/>
</dbReference>
<dbReference type="PANTHER" id="PTHR21022">
    <property type="entry name" value="PREPHENATE DEHYDRATASE P PROTEIN"/>
    <property type="match status" value="1"/>
</dbReference>
<dbReference type="NCBIfam" id="NF008865">
    <property type="entry name" value="PRK11898.1"/>
    <property type="match status" value="1"/>
</dbReference>
<dbReference type="InterPro" id="IPR002701">
    <property type="entry name" value="CM_II_prokaryot"/>
</dbReference>
<dbReference type="EMBL" id="MFSQ01000035">
    <property type="protein sequence ID" value="OGI41145.1"/>
    <property type="molecule type" value="Genomic_DNA"/>
</dbReference>
<comment type="caution">
    <text evidence="23">The sequence shown here is derived from an EMBL/GenBank/DDBJ whole genome shotgun (WGS) entry which is preliminary data.</text>
</comment>
<dbReference type="InterPro" id="IPR045865">
    <property type="entry name" value="ACT-like_dom_sf"/>
</dbReference>
<evidence type="ECO:0000256" key="6">
    <source>
        <dbReference type="ARBA" id="ARBA00012404"/>
    </source>
</evidence>
<feature type="domain" description="Chorismate mutase" evidence="20">
    <location>
        <begin position="4"/>
        <end position="95"/>
    </location>
</feature>
<feature type="domain" description="Prephenate dehydratase" evidence="21">
    <location>
        <begin position="95"/>
        <end position="270"/>
    </location>
</feature>
<dbReference type="SUPFAM" id="SSF55021">
    <property type="entry name" value="ACT-like"/>
    <property type="match status" value="1"/>
</dbReference>
<dbReference type="FunFam" id="3.40.190.10:FF:000029">
    <property type="entry name" value="Chorismate mutase/Prephenate dehydratase"/>
    <property type="match status" value="1"/>
</dbReference>
<evidence type="ECO:0000313" key="23">
    <source>
        <dbReference type="EMBL" id="OGI41145.1"/>
    </source>
</evidence>
<dbReference type="GO" id="GO:0004664">
    <property type="term" value="F:prephenate dehydratase activity"/>
    <property type="evidence" value="ECO:0007669"/>
    <property type="project" value="UniProtKB-EC"/>
</dbReference>